<evidence type="ECO:0000313" key="6">
    <source>
        <dbReference type="Proteomes" id="UP000535543"/>
    </source>
</evidence>
<accession>A0A848KH92</accession>
<gene>
    <name evidence="5" type="ORF">FGL95_25450</name>
</gene>
<dbReference type="GO" id="GO:0016405">
    <property type="term" value="F:CoA-ligase activity"/>
    <property type="evidence" value="ECO:0007669"/>
    <property type="project" value="TreeGrafter"/>
</dbReference>
<dbReference type="InterPro" id="IPR000873">
    <property type="entry name" value="AMP-dep_synth/lig_dom"/>
</dbReference>
<dbReference type="PANTHER" id="PTHR24096:SF267">
    <property type="entry name" value="MALONATE--COA LIGASE ACSF3, MITOCHONDRIAL"/>
    <property type="match status" value="1"/>
</dbReference>
<dbReference type="EMBL" id="VCQU01000010">
    <property type="protein sequence ID" value="NMN98393.1"/>
    <property type="molecule type" value="Genomic_DNA"/>
</dbReference>
<comment type="caution">
    <text evidence="5">The sequence shown here is derived from an EMBL/GenBank/DDBJ whole genome shotgun (WGS) entry which is preliminary data.</text>
</comment>
<protein>
    <submittedName>
        <fullName evidence="5">Long-chain fatty acid--CoA ligase</fullName>
    </submittedName>
</protein>
<comment type="similarity">
    <text evidence="1">Belongs to the ATP-dependent AMP-binding enzyme family.</text>
</comment>
<evidence type="ECO:0000259" key="4">
    <source>
        <dbReference type="Pfam" id="PF13193"/>
    </source>
</evidence>
<evidence type="ECO:0000256" key="1">
    <source>
        <dbReference type="ARBA" id="ARBA00006432"/>
    </source>
</evidence>
<keyword evidence="6" id="KW-1185">Reference proteome</keyword>
<dbReference type="PROSITE" id="PS00455">
    <property type="entry name" value="AMP_BINDING"/>
    <property type="match status" value="1"/>
</dbReference>
<dbReference type="Pfam" id="PF13193">
    <property type="entry name" value="AMP-binding_C"/>
    <property type="match status" value="1"/>
</dbReference>
<sequence length="531" mass="56512">MNAPSTTSPLASPAEPGTNELLIDFVDRWATATPDEIAVRYGASVWTWAQWRERIGRLAGALTAAGIGRGDRVAFLDKNHPACLDVVFAAASLGAAVAILNWRLAEDELAYALSDSGARILFVGEEFAATAAAALAGTIAAPRPIVVAEAGKDEYETFLYASEPATPAPGVAVTDATLVIYSSGTTGRPKGVVLSQRALVAHTRNVGTQFNFESGDVNLVAMPLFHVGGICYAFFGIRAGAPSIMTRTADAATLIRALASGVTHTFWVPPVINGFLGAGEAAVAAVAGLKRLGYGAAPMPLPLLRKALDTWPDVDFVQVYGQTELSGVTVTLSPADHRDVSRPQLLVSAGKPVHGTELRVADVETGEAVATGEQGELWFRTDQAMTEYLNRPDATAETITADGWVRSGDIGRIDAEGYVYVEDRLKDMIITGGENVYGPEVERVLIDHPAIVDAAIIGVPDDHWGESVKAIVVIDRPTTADEVIAFCRDRLAAYKAPRTVDFVAELPRNASGKILKRELRQPFWAGRARNV</sequence>
<dbReference type="SUPFAM" id="SSF56801">
    <property type="entry name" value="Acetyl-CoA synthetase-like"/>
    <property type="match status" value="1"/>
</dbReference>
<proteinExistence type="inferred from homology"/>
<evidence type="ECO:0000256" key="2">
    <source>
        <dbReference type="ARBA" id="ARBA00022598"/>
    </source>
</evidence>
<dbReference type="AlphaFoldDB" id="A0A848KH92"/>
<name>A0A848KH92_9NOCA</name>
<dbReference type="InterPro" id="IPR045851">
    <property type="entry name" value="AMP-bd_C_sf"/>
</dbReference>
<dbReference type="Pfam" id="PF00501">
    <property type="entry name" value="AMP-binding"/>
    <property type="match status" value="1"/>
</dbReference>
<dbReference type="Proteomes" id="UP000535543">
    <property type="component" value="Unassembled WGS sequence"/>
</dbReference>
<dbReference type="InterPro" id="IPR020845">
    <property type="entry name" value="AMP-binding_CS"/>
</dbReference>
<dbReference type="InterPro" id="IPR042099">
    <property type="entry name" value="ANL_N_sf"/>
</dbReference>
<organism evidence="5 6">
    <name type="scientific">Antrihabitans stalactiti</name>
    <dbReference type="NCBI Taxonomy" id="2584121"/>
    <lineage>
        <taxon>Bacteria</taxon>
        <taxon>Bacillati</taxon>
        <taxon>Actinomycetota</taxon>
        <taxon>Actinomycetes</taxon>
        <taxon>Mycobacteriales</taxon>
        <taxon>Nocardiaceae</taxon>
        <taxon>Antrihabitans</taxon>
    </lineage>
</organism>
<reference evidence="5 6" key="2">
    <citation type="submission" date="2020-06" db="EMBL/GenBank/DDBJ databases">
        <title>Antribacter stalactiti gen. nov., sp. nov., a new member of the family Nacardiaceae isolated from a cave.</title>
        <authorList>
            <person name="Kim I.S."/>
        </authorList>
    </citation>
    <scope>NUCLEOTIDE SEQUENCE [LARGE SCALE GENOMIC DNA]</scope>
    <source>
        <strain evidence="5 6">YC2-7</strain>
    </source>
</reference>
<dbReference type="InterPro" id="IPR025110">
    <property type="entry name" value="AMP-bd_C"/>
</dbReference>
<dbReference type="Gene3D" id="3.40.50.12780">
    <property type="entry name" value="N-terminal domain of ligase-like"/>
    <property type="match status" value="1"/>
</dbReference>
<dbReference type="Gene3D" id="3.30.300.30">
    <property type="match status" value="1"/>
</dbReference>
<reference evidence="5 6" key="1">
    <citation type="submission" date="2019-05" db="EMBL/GenBank/DDBJ databases">
        <authorList>
            <person name="Lee S.D."/>
        </authorList>
    </citation>
    <scope>NUCLEOTIDE SEQUENCE [LARGE SCALE GENOMIC DNA]</scope>
    <source>
        <strain evidence="5 6">YC2-7</strain>
    </source>
</reference>
<feature type="domain" description="AMP-dependent synthetase/ligase" evidence="3">
    <location>
        <begin position="27"/>
        <end position="389"/>
    </location>
</feature>
<dbReference type="PANTHER" id="PTHR24096">
    <property type="entry name" value="LONG-CHAIN-FATTY-ACID--COA LIGASE"/>
    <property type="match status" value="1"/>
</dbReference>
<dbReference type="FunFam" id="3.30.300.30:FF:000008">
    <property type="entry name" value="2,3-dihydroxybenzoate-AMP ligase"/>
    <property type="match status" value="1"/>
</dbReference>
<feature type="domain" description="AMP-binding enzyme C-terminal" evidence="4">
    <location>
        <begin position="440"/>
        <end position="513"/>
    </location>
</feature>
<keyword evidence="2 5" id="KW-0436">Ligase</keyword>
<evidence type="ECO:0000313" key="5">
    <source>
        <dbReference type="EMBL" id="NMN98393.1"/>
    </source>
</evidence>
<evidence type="ECO:0000259" key="3">
    <source>
        <dbReference type="Pfam" id="PF00501"/>
    </source>
</evidence>